<dbReference type="InterPro" id="IPR029063">
    <property type="entry name" value="SAM-dependent_MTases_sf"/>
</dbReference>
<sequence length="219" mass="22946">MTDSHGFVRAHTRLSPVPLVPEILLHQAEEAIALWERTESASAAQQPPPFWGFAWAGGQALARYVLDHPELVAGRHVLDLAAGSGLVAIAAAKAGAASVTAVDIDPLSLAAVAANAAANDVLVTPLERDILDTAPDAGVVLAGDVFYSREMAERMMAYLQRAAATGATVLAGDPGRAYLPRAGLRELAAYDVPVVATLEDTEIKHTTIWQVTPAEGAVR</sequence>
<dbReference type="Pfam" id="PF06325">
    <property type="entry name" value="PrmA"/>
    <property type="match status" value="1"/>
</dbReference>
<dbReference type="GO" id="GO:0008168">
    <property type="term" value="F:methyltransferase activity"/>
    <property type="evidence" value="ECO:0007669"/>
    <property type="project" value="UniProtKB-KW"/>
</dbReference>
<evidence type="ECO:0000313" key="3">
    <source>
        <dbReference type="EMBL" id="MFC0531001.1"/>
    </source>
</evidence>
<dbReference type="Proteomes" id="UP001589867">
    <property type="component" value="Unassembled WGS sequence"/>
</dbReference>
<organism evidence="3 4">
    <name type="scientific">Phytohabitans kaempferiae</name>
    <dbReference type="NCBI Taxonomy" id="1620943"/>
    <lineage>
        <taxon>Bacteria</taxon>
        <taxon>Bacillati</taxon>
        <taxon>Actinomycetota</taxon>
        <taxon>Actinomycetes</taxon>
        <taxon>Micromonosporales</taxon>
        <taxon>Micromonosporaceae</taxon>
    </lineage>
</organism>
<reference evidence="3 4" key="1">
    <citation type="submission" date="2024-09" db="EMBL/GenBank/DDBJ databases">
        <authorList>
            <person name="Sun Q."/>
            <person name="Mori K."/>
        </authorList>
    </citation>
    <scope>NUCLEOTIDE SEQUENCE [LARGE SCALE GENOMIC DNA]</scope>
    <source>
        <strain evidence="3 4">TBRC 3947</strain>
    </source>
</reference>
<evidence type="ECO:0000256" key="1">
    <source>
        <dbReference type="ARBA" id="ARBA00022603"/>
    </source>
</evidence>
<name>A0ABV6M8M5_9ACTN</name>
<dbReference type="GO" id="GO:0032259">
    <property type="term" value="P:methylation"/>
    <property type="evidence" value="ECO:0007669"/>
    <property type="project" value="UniProtKB-KW"/>
</dbReference>
<protein>
    <submittedName>
        <fullName evidence="3">Methyltransferase</fullName>
    </submittedName>
</protein>
<dbReference type="PANTHER" id="PTHR43648">
    <property type="entry name" value="ELECTRON TRANSFER FLAVOPROTEIN BETA SUBUNIT LYSINE METHYLTRANSFERASE"/>
    <property type="match status" value="1"/>
</dbReference>
<comment type="caution">
    <text evidence="3">The sequence shown here is derived from an EMBL/GenBank/DDBJ whole genome shotgun (WGS) entry which is preliminary data.</text>
</comment>
<dbReference type="SUPFAM" id="SSF53335">
    <property type="entry name" value="S-adenosyl-L-methionine-dependent methyltransferases"/>
    <property type="match status" value="1"/>
</dbReference>
<proteinExistence type="predicted"/>
<evidence type="ECO:0000313" key="4">
    <source>
        <dbReference type="Proteomes" id="UP001589867"/>
    </source>
</evidence>
<keyword evidence="4" id="KW-1185">Reference proteome</keyword>
<dbReference type="EMBL" id="JBHLUH010000056">
    <property type="protein sequence ID" value="MFC0531001.1"/>
    <property type="molecule type" value="Genomic_DNA"/>
</dbReference>
<keyword evidence="1 3" id="KW-0489">Methyltransferase</keyword>
<accession>A0ABV6M8M5</accession>
<evidence type="ECO:0000256" key="2">
    <source>
        <dbReference type="ARBA" id="ARBA00022679"/>
    </source>
</evidence>
<dbReference type="InterPro" id="IPR050078">
    <property type="entry name" value="Ribosomal_L11_MeTrfase_PrmA"/>
</dbReference>
<dbReference type="RefSeq" id="WP_377254662.1">
    <property type="nucleotide sequence ID" value="NZ_JBHLUH010000056.1"/>
</dbReference>
<gene>
    <name evidence="3" type="ORF">ACFFIA_25500</name>
</gene>
<dbReference type="PANTHER" id="PTHR43648:SF1">
    <property type="entry name" value="ELECTRON TRANSFER FLAVOPROTEIN BETA SUBUNIT LYSINE METHYLTRANSFERASE"/>
    <property type="match status" value="1"/>
</dbReference>
<dbReference type="Gene3D" id="3.40.50.150">
    <property type="entry name" value="Vaccinia Virus protein VP39"/>
    <property type="match status" value="1"/>
</dbReference>
<keyword evidence="2" id="KW-0808">Transferase</keyword>